<keyword evidence="3" id="KW-1185">Reference proteome</keyword>
<protein>
    <submittedName>
        <fullName evidence="2">Uncharacterized protein</fullName>
    </submittedName>
</protein>
<feature type="compositionally biased region" description="Basic and acidic residues" evidence="1">
    <location>
        <begin position="190"/>
        <end position="204"/>
    </location>
</feature>
<proteinExistence type="predicted"/>
<accession>D5SZ02</accession>
<name>D5SZ02_PLAL2</name>
<dbReference type="Proteomes" id="UP000002220">
    <property type="component" value="Chromosome"/>
</dbReference>
<gene>
    <name evidence="2" type="ordered locus">Plim_4092</name>
</gene>
<sequence>MAAEHEHPSMTENAMTDLDWLATRYVLGELSADEAFAFEERLQVDLWACEAVVQATRLLTDVAVNLPEPADVREQVIVAPVAVTAKVAVSTKVDVAAKTVRSTPANRSEQRPGWWVISLMTAALVLLAVGLQFEWNPWGDQRVALENSSGTSDSGRLRGEEARLAANLLGGWRTIDVDMTETGLTMIHRETGNDRETNRDHEEAAESIDENSIPDWMIAALLADPSEGETNARPATAPHNVAPAPGQMIQ</sequence>
<evidence type="ECO:0000313" key="2">
    <source>
        <dbReference type="EMBL" id="ADG69903.1"/>
    </source>
</evidence>
<evidence type="ECO:0000256" key="1">
    <source>
        <dbReference type="SAM" id="MobiDB-lite"/>
    </source>
</evidence>
<organism evidence="2 3">
    <name type="scientific">Planctopirus limnophila (strain ATCC 43296 / DSM 3776 / IFAM 1008 / Mu 290)</name>
    <name type="common">Planctomyces limnophilus</name>
    <dbReference type="NCBI Taxonomy" id="521674"/>
    <lineage>
        <taxon>Bacteria</taxon>
        <taxon>Pseudomonadati</taxon>
        <taxon>Planctomycetota</taxon>
        <taxon>Planctomycetia</taxon>
        <taxon>Planctomycetales</taxon>
        <taxon>Planctomycetaceae</taxon>
        <taxon>Planctopirus</taxon>
    </lineage>
</organism>
<dbReference type="KEGG" id="plm:Plim_4092"/>
<reference evidence="2 3" key="1">
    <citation type="journal article" date="2010" name="Stand. Genomic Sci.">
        <title>Complete genome sequence of Planctomyces limnophilus type strain (Mu 290).</title>
        <authorList>
            <person name="Labutti K."/>
            <person name="Sikorski J."/>
            <person name="Schneider S."/>
            <person name="Nolan M."/>
            <person name="Lucas S."/>
            <person name="Glavina Del Rio T."/>
            <person name="Tice H."/>
            <person name="Cheng J.F."/>
            <person name="Goodwin L."/>
            <person name="Pitluck S."/>
            <person name="Liolios K."/>
            <person name="Ivanova N."/>
            <person name="Mavromatis K."/>
            <person name="Mikhailova N."/>
            <person name="Pati A."/>
            <person name="Chen A."/>
            <person name="Palaniappan K."/>
            <person name="Land M."/>
            <person name="Hauser L."/>
            <person name="Chang Y.J."/>
            <person name="Jeffries C.D."/>
            <person name="Tindall B.J."/>
            <person name="Rohde M."/>
            <person name="Goker M."/>
            <person name="Woyke T."/>
            <person name="Bristow J."/>
            <person name="Eisen J.A."/>
            <person name="Markowitz V."/>
            <person name="Hugenholtz P."/>
            <person name="Kyrpides N.C."/>
            <person name="Klenk H.P."/>
            <person name="Lapidus A."/>
        </authorList>
    </citation>
    <scope>NUCLEOTIDE SEQUENCE [LARGE SCALE GENOMIC DNA]</scope>
    <source>
        <strain evidence="3">ATCC 43296 / DSM 3776 / IFAM 1008 / 290</strain>
    </source>
</reference>
<feature type="region of interest" description="Disordered" evidence="1">
    <location>
        <begin position="227"/>
        <end position="250"/>
    </location>
</feature>
<feature type="region of interest" description="Disordered" evidence="1">
    <location>
        <begin position="190"/>
        <end position="210"/>
    </location>
</feature>
<dbReference type="EMBL" id="CP001744">
    <property type="protein sequence ID" value="ADG69903.1"/>
    <property type="molecule type" value="Genomic_DNA"/>
</dbReference>
<dbReference type="AlphaFoldDB" id="D5SZ02"/>
<dbReference type="HOGENOM" id="CLU_1110604_0_0_0"/>
<evidence type="ECO:0000313" key="3">
    <source>
        <dbReference type="Proteomes" id="UP000002220"/>
    </source>
</evidence>
<dbReference type="STRING" id="521674.Plim_4092"/>